<keyword evidence="1" id="KW-0812">Transmembrane</keyword>
<gene>
    <name evidence="2" type="ORF">DFR85_02555</name>
</gene>
<dbReference type="Proteomes" id="UP000248044">
    <property type="component" value="Chromosome"/>
</dbReference>
<organism evidence="2 3">
    <name type="scientific">Acidianus brierleyi</name>
    <dbReference type="NCBI Taxonomy" id="41673"/>
    <lineage>
        <taxon>Archaea</taxon>
        <taxon>Thermoproteota</taxon>
        <taxon>Thermoprotei</taxon>
        <taxon>Sulfolobales</taxon>
        <taxon>Sulfolobaceae</taxon>
        <taxon>Acidianus</taxon>
    </lineage>
</organism>
<keyword evidence="3" id="KW-1185">Reference proteome</keyword>
<name>A0A2U9ICB5_9CREN</name>
<evidence type="ECO:0000256" key="1">
    <source>
        <dbReference type="SAM" id="Phobius"/>
    </source>
</evidence>
<dbReference type="AlphaFoldDB" id="A0A2U9ICB5"/>
<keyword evidence="1" id="KW-0472">Membrane</keyword>
<evidence type="ECO:0000313" key="2">
    <source>
        <dbReference type="EMBL" id="AWR93661.1"/>
    </source>
</evidence>
<keyword evidence="1" id="KW-1133">Transmembrane helix</keyword>
<reference evidence="2 3" key="1">
    <citation type="submission" date="2018-05" db="EMBL/GenBank/DDBJ databases">
        <title>Complete Genome Sequences of Extremely Thermoacidophilic, Metal-Mobilizing Type-Strain Members of the Archaeal Family Sulfolobaceae: Acidianus brierleyi DSM-1651T, Acidianus sulfidivorans DSM-18786T, Metallosphaera hakonensis DSM-7519T, and Metallosphaera prunae DSM-10039T.</title>
        <authorList>
            <person name="Counts J.A."/>
            <person name="Kelly R.M."/>
        </authorList>
    </citation>
    <scope>NUCLEOTIDE SEQUENCE [LARGE SCALE GENOMIC DNA]</scope>
    <source>
        <strain evidence="2 3">DSM 1651</strain>
    </source>
</reference>
<dbReference type="KEGG" id="abri:DFR85_02555"/>
<evidence type="ECO:0000313" key="3">
    <source>
        <dbReference type="Proteomes" id="UP000248044"/>
    </source>
</evidence>
<feature type="transmembrane region" description="Helical" evidence="1">
    <location>
        <begin position="6"/>
        <end position="24"/>
    </location>
</feature>
<sequence>MKGSSIVLIISGLIIGILVPFELFEIKVEIIVATIISIAALVISGFNFLWAFILEESTEDYSKDDMKMLLQLLSTLEEESKSMKEIRDILKKASEV</sequence>
<dbReference type="GeneID" id="36831001"/>
<dbReference type="RefSeq" id="WP_110269545.1">
    <property type="nucleotide sequence ID" value="NZ_CP029289.2"/>
</dbReference>
<feature type="transmembrane region" description="Helical" evidence="1">
    <location>
        <begin position="31"/>
        <end position="53"/>
    </location>
</feature>
<protein>
    <submittedName>
        <fullName evidence="2">Uncharacterized protein</fullName>
    </submittedName>
</protein>
<accession>A0A2U9ICB5</accession>
<proteinExistence type="predicted"/>
<dbReference type="EMBL" id="CP029289">
    <property type="protein sequence ID" value="AWR93661.1"/>
    <property type="molecule type" value="Genomic_DNA"/>
</dbReference>